<accession>A0A2Z3HN10</accession>
<evidence type="ECO:0000256" key="1">
    <source>
        <dbReference type="ARBA" id="ARBA00010211"/>
    </source>
</evidence>
<dbReference type="EMBL" id="CP029479">
    <property type="protein sequence ID" value="AWM77097.1"/>
    <property type="molecule type" value="Genomic_DNA"/>
</dbReference>
<sequence length="277" mass="29769">MKIAIYEAGSGPRIGVVLGDRIVDAGLAGPLMDHLEAWAEIAPRLAGLDPASGLPLSGVRLRAPIPRPGKIFAIGLNYADHISESGMGTPERQVWFTKAQTSVNGPFDPVQAPRVSQAVDYEAEMVAVIGRRGKHIAREDAAAHIFGYCVGNDVTERAWQHATPQWSLGKSFDTHAPFGPWITTGDEVDPHALDIRCTVNGDERQASNTRHLVFDVFDQVAHLSQAMTLEPGDVIFTGTPGGIGAAMTPRRFLKPGDVVRVEIQGLGAIENRIEAEA</sequence>
<dbReference type="OrthoDB" id="5197601at2"/>
<dbReference type="GO" id="GO:0016853">
    <property type="term" value="F:isomerase activity"/>
    <property type="evidence" value="ECO:0007669"/>
    <property type="project" value="UniProtKB-KW"/>
</dbReference>
<dbReference type="Pfam" id="PF01557">
    <property type="entry name" value="FAA_hydrolase"/>
    <property type="match status" value="1"/>
</dbReference>
<keyword evidence="4" id="KW-0413">Isomerase</keyword>
<dbReference type="KEGG" id="phb:HYN04_04580"/>
<dbReference type="Gene3D" id="3.90.850.10">
    <property type="entry name" value="Fumarylacetoacetase-like, C-terminal domain"/>
    <property type="match status" value="1"/>
</dbReference>
<reference evidence="5" key="1">
    <citation type="submission" date="2018-05" db="EMBL/GenBank/DDBJ databases">
        <title>Genome sequencing of Phenylobacterium sp. HYN0004.</title>
        <authorList>
            <person name="Yi H."/>
            <person name="Baek C."/>
        </authorList>
    </citation>
    <scope>NUCLEOTIDE SEQUENCE [LARGE SCALE GENOMIC DNA]</scope>
    <source>
        <strain evidence="5">HYN0004</strain>
    </source>
</reference>
<evidence type="ECO:0000259" key="3">
    <source>
        <dbReference type="Pfam" id="PF01557"/>
    </source>
</evidence>
<gene>
    <name evidence="4" type="ORF">HYN04_04580</name>
</gene>
<dbReference type="PANTHER" id="PTHR42796">
    <property type="entry name" value="FUMARYLACETOACETATE HYDROLASE DOMAIN-CONTAINING PROTEIN 2A-RELATED"/>
    <property type="match status" value="1"/>
</dbReference>
<feature type="domain" description="Fumarylacetoacetase-like C-terminal" evidence="3">
    <location>
        <begin position="70"/>
        <end position="273"/>
    </location>
</feature>
<organism evidence="4 5">
    <name type="scientific">Phenylobacterium parvum</name>
    <dbReference type="NCBI Taxonomy" id="2201350"/>
    <lineage>
        <taxon>Bacteria</taxon>
        <taxon>Pseudomonadati</taxon>
        <taxon>Pseudomonadota</taxon>
        <taxon>Alphaproteobacteria</taxon>
        <taxon>Caulobacterales</taxon>
        <taxon>Caulobacteraceae</taxon>
        <taxon>Phenylobacterium</taxon>
    </lineage>
</organism>
<dbReference type="GO" id="GO:0046872">
    <property type="term" value="F:metal ion binding"/>
    <property type="evidence" value="ECO:0007669"/>
    <property type="project" value="UniProtKB-KW"/>
</dbReference>
<proteinExistence type="inferred from homology"/>
<dbReference type="PANTHER" id="PTHR42796:SF4">
    <property type="entry name" value="FUMARYLACETOACETATE HYDROLASE DOMAIN-CONTAINING PROTEIN 2A"/>
    <property type="match status" value="1"/>
</dbReference>
<dbReference type="AlphaFoldDB" id="A0A2Z3HN10"/>
<dbReference type="Proteomes" id="UP000247763">
    <property type="component" value="Chromosome"/>
</dbReference>
<name>A0A2Z3HN10_9CAUL</name>
<protein>
    <submittedName>
        <fullName evidence="4">5-carboxymethyl-2-hydroxymuconate isomerase</fullName>
    </submittedName>
</protein>
<evidence type="ECO:0000256" key="2">
    <source>
        <dbReference type="ARBA" id="ARBA00022723"/>
    </source>
</evidence>
<dbReference type="SUPFAM" id="SSF56529">
    <property type="entry name" value="FAH"/>
    <property type="match status" value="1"/>
</dbReference>
<evidence type="ECO:0000313" key="4">
    <source>
        <dbReference type="EMBL" id="AWM77097.1"/>
    </source>
</evidence>
<dbReference type="FunFam" id="3.90.850.10:FF:000002">
    <property type="entry name" value="2-hydroxyhepta-2,4-diene-1,7-dioate isomerase"/>
    <property type="match status" value="1"/>
</dbReference>
<evidence type="ECO:0000313" key="5">
    <source>
        <dbReference type="Proteomes" id="UP000247763"/>
    </source>
</evidence>
<keyword evidence="5" id="KW-1185">Reference proteome</keyword>
<dbReference type="GO" id="GO:0019752">
    <property type="term" value="P:carboxylic acid metabolic process"/>
    <property type="evidence" value="ECO:0007669"/>
    <property type="project" value="UniProtKB-ARBA"/>
</dbReference>
<dbReference type="InterPro" id="IPR051121">
    <property type="entry name" value="FAH"/>
</dbReference>
<dbReference type="InterPro" id="IPR036663">
    <property type="entry name" value="Fumarylacetoacetase_C_sf"/>
</dbReference>
<dbReference type="InterPro" id="IPR011234">
    <property type="entry name" value="Fumarylacetoacetase-like_C"/>
</dbReference>
<keyword evidence="2" id="KW-0479">Metal-binding</keyword>
<comment type="similarity">
    <text evidence="1">Belongs to the FAH family.</text>
</comment>
<dbReference type="RefSeq" id="WP_110449666.1">
    <property type="nucleotide sequence ID" value="NZ_CP029479.1"/>
</dbReference>